<keyword evidence="2" id="KW-1185">Reference proteome</keyword>
<dbReference type="Proteomes" id="UP000694428">
    <property type="component" value="Unplaced"/>
</dbReference>
<reference evidence="1" key="1">
    <citation type="submission" date="2025-08" db="UniProtKB">
        <authorList>
            <consortium name="Ensembl"/>
        </authorList>
    </citation>
    <scope>IDENTIFICATION</scope>
</reference>
<dbReference type="PANTHER" id="PTHR22647:SF3">
    <property type="entry name" value="SH3 DOMAIN AND TETRATRICOPEPTIDE REPEAT-CONTAINING PROTEIN 1"/>
    <property type="match status" value="1"/>
</dbReference>
<evidence type="ECO:0000313" key="1">
    <source>
        <dbReference type="Ensembl" id="ENSPSTP00000004717.1"/>
    </source>
</evidence>
<protein>
    <submittedName>
        <fullName evidence="1">SH3 domain and tetratricopeptide repeats 1</fullName>
    </submittedName>
</protein>
<evidence type="ECO:0000313" key="2">
    <source>
        <dbReference type="Proteomes" id="UP000694428"/>
    </source>
</evidence>
<dbReference type="PANTHER" id="PTHR22647">
    <property type="entry name" value="SH3 DOMAIN AND TETRATRICOPEPTIDE REPEATS CONTAINING PROTEIN"/>
    <property type="match status" value="1"/>
</dbReference>
<sequence length="123" mass="14385">MLSGDLEMFLNVNNNSSNNKNPFCYLLLMPVLLELSARLLSIHSDQDLIVVTFKTFEEIWKFLTYHSLGFVNHCMENLFLDQSFWLYSQEEEETGIEVCINEKSLNLMYRSLLVQEGKEDSMC</sequence>
<dbReference type="Ensembl" id="ENSPSTT00000004953.1">
    <property type="protein sequence ID" value="ENSPSTP00000004717.1"/>
    <property type="gene ID" value="ENSPSTG00000003368.1"/>
</dbReference>
<name>A0A8C9ERK2_PAVCR</name>
<reference evidence="1" key="2">
    <citation type="submission" date="2025-09" db="UniProtKB">
        <authorList>
            <consortium name="Ensembl"/>
        </authorList>
    </citation>
    <scope>IDENTIFICATION</scope>
</reference>
<organism evidence="1 2">
    <name type="scientific">Pavo cristatus</name>
    <name type="common">Indian peafowl</name>
    <name type="synonym">Blue peafowl</name>
    <dbReference type="NCBI Taxonomy" id="9049"/>
    <lineage>
        <taxon>Eukaryota</taxon>
        <taxon>Metazoa</taxon>
        <taxon>Chordata</taxon>
        <taxon>Craniata</taxon>
        <taxon>Vertebrata</taxon>
        <taxon>Euteleostomi</taxon>
        <taxon>Archelosauria</taxon>
        <taxon>Archosauria</taxon>
        <taxon>Dinosauria</taxon>
        <taxon>Saurischia</taxon>
        <taxon>Theropoda</taxon>
        <taxon>Coelurosauria</taxon>
        <taxon>Aves</taxon>
        <taxon>Neognathae</taxon>
        <taxon>Galloanserae</taxon>
        <taxon>Galliformes</taxon>
        <taxon>Phasianidae</taxon>
        <taxon>Phasianinae</taxon>
        <taxon>Pavo</taxon>
    </lineage>
</organism>
<dbReference type="AlphaFoldDB" id="A0A8C9ERK2"/>
<proteinExistence type="predicted"/>
<accession>A0A8C9ERK2</accession>
<dbReference type="InterPro" id="IPR042772">
    <property type="entry name" value="SH3TC1/SH3TC2"/>
</dbReference>